<gene>
    <name evidence="2" type="ORF">CRX53_13850</name>
    <name evidence="3" type="ORF">NCTC13032_04731</name>
</gene>
<evidence type="ECO:0008006" key="6">
    <source>
        <dbReference type="Google" id="ProtNLM"/>
    </source>
</evidence>
<evidence type="ECO:0000256" key="1">
    <source>
        <dbReference type="SAM" id="Coils"/>
    </source>
</evidence>
<dbReference type="Proteomes" id="UP000222768">
    <property type="component" value="Unassembled WGS sequence"/>
</dbReference>
<reference evidence="4" key="2">
    <citation type="submission" date="2017-09" db="EMBL/GenBank/DDBJ databases">
        <title>FDA dAtabase for Regulatory Grade micrObial Sequences (FDA-ARGOS): Supporting development and validation of Infectious Disease Dx tests.</title>
        <authorList>
            <person name="Minogue T."/>
            <person name="Wolcott M."/>
            <person name="Wasieloski L."/>
            <person name="Aguilar W."/>
            <person name="Moore D."/>
            <person name="Tallon L."/>
            <person name="Sadzewicz L."/>
            <person name="Ott S."/>
            <person name="Zhao X."/>
            <person name="Nagaraj S."/>
            <person name="Vavikolanu K."/>
            <person name="Aluvathingal J."/>
            <person name="Nadendla S."/>
            <person name="Sichtig H."/>
        </authorList>
    </citation>
    <scope>NUCLEOTIDE SEQUENCE [LARGE SCALE GENOMIC DNA]</scope>
    <source>
        <strain evidence="4">FDAARGOS_404</strain>
    </source>
</reference>
<keyword evidence="1" id="KW-0175">Coiled coil</keyword>
<reference evidence="2" key="1">
    <citation type="submission" date="2017-09" db="EMBL/GenBank/DDBJ databases">
        <title>FDA dAtabase for Regulatory Grade micrObial Sequences (FDA-ARGOS): Supporting development and validation of Infectious Disease Dx tests.</title>
        <authorList>
            <person name="Minogue T."/>
            <person name="Wolcott M."/>
            <person name="Wasieloski L."/>
            <person name="Aguilar W."/>
            <person name="Moore D."/>
            <person name="Tallon L.J."/>
            <person name="Sadzewicz L."/>
            <person name="Ott S."/>
            <person name="Zhao X."/>
            <person name="Nagaraj S."/>
            <person name="Vavikolanu K."/>
            <person name="Aluvathingal J."/>
            <person name="Nadendla S."/>
            <person name="Sichtig H."/>
        </authorList>
    </citation>
    <scope>NUCLEOTIDE SEQUENCE</scope>
    <source>
        <strain evidence="2">FDAARGOS_404</strain>
    </source>
</reference>
<organism evidence="3 5">
    <name type="scientific">Leclercia adecarboxylata</name>
    <dbReference type="NCBI Taxonomy" id="83655"/>
    <lineage>
        <taxon>Bacteria</taxon>
        <taxon>Pseudomonadati</taxon>
        <taxon>Pseudomonadota</taxon>
        <taxon>Gammaproteobacteria</taxon>
        <taxon>Enterobacterales</taxon>
        <taxon>Enterobacteriaceae</taxon>
        <taxon>Leclercia</taxon>
    </lineage>
</organism>
<dbReference type="RefSeq" id="WP_032612193.1">
    <property type="nucleotide sequence ID" value="NZ_CBCYCG010000019.1"/>
</dbReference>
<accession>A0A4V6YY12</accession>
<dbReference type="AlphaFoldDB" id="A0A4V6YY12"/>
<evidence type="ECO:0000313" key="2">
    <source>
        <dbReference type="EMBL" id="PHH04964.1"/>
    </source>
</evidence>
<sequence length="126" mass="14061">MENSLITSIAAVLFGGGALALFWKPLSAVIASAVTNNRAGGEVITHYKEQVVLLKATNDELRQENNELRERREKDLQRISHLESDIRIIKSSLRILIAMTQSGGDEQFRGQVSSMLAKLEEDRHES</sequence>
<dbReference type="Proteomes" id="UP000310719">
    <property type="component" value="Chromosome"/>
</dbReference>
<reference evidence="3 5" key="3">
    <citation type="submission" date="2019-05" db="EMBL/GenBank/DDBJ databases">
        <authorList>
            <consortium name="Pathogen Informatics"/>
        </authorList>
    </citation>
    <scope>NUCLEOTIDE SEQUENCE [LARGE SCALE GENOMIC DNA]</scope>
    <source>
        <strain evidence="3 5">NCTC13032</strain>
    </source>
</reference>
<name>A0A4V6YY12_9ENTR</name>
<feature type="coiled-coil region" evidence="1">
    <location>
        <begin position="44"/>
        <end position="85"/>
    </location>
</feature>
<evidence type="ECO:0000313" key="4">
    <source>
        <dbReference type="Proteomes" id="UP000222768"/>
    </source>
</evidence>
<evidence type="ECO:0000313" key="5">
    <source>
        <dbReference type="Proteomes" id="UP000310719"/>
    </source>
</evidence>
<dbReference type="EMBL" id="LR590464">
    <property type="protein sequence ID" value="VTP70403.1"/>
    <property type="molecule type" value="Genomic_DNA"/>
</dbReference>
<proteinExistence type="predicted"/>
<protein>
    <recommendedName>
        <fullName evidence="6">DUF2730 family protein</fullName>
    </recommendedName>
</protein>
<dbReference type="EMBL" id="PDLK01000002">
    <property type="protein sequence ID" value="PHH04964.1"/>
    <property type="molecule type" value="Genomic_DNA"/>
</dbReference>
<evidence type="ECO:0000313" key="3">
    <source>
        <dbReference type="EMBL" id="VTP70403.1"/>
    </source>
</evidence>